<evidence type="ECO:0000313" key="2">
    <source>
        <dbReference type="Proteomes" id="UP000092504"/>
    </source>
</evidence>
<dbReference type="Proteomes" id="UP000092504">
    <property type="component" value="Unassembled WGS sequence"/>
</dbReference>
<evidence type="ECO:0000313" key="1">
    <source>
        <dbReference type="EMBL" id="OBX35806.1"/>
    </source>
</evidence>
<gene>
    <name evidence="1" type="ORF">A8U91_00140</name>
</gene>
<dbReference type="AlphaFoldDB" id="A0A1B8P0M8"/>
<name>A0A1B8P0M8_HALEL</name>
<proteinExistence type="predicted"/>
<comment type="caution">
    <text evidence="1">The sequence shown here is derived from an EMBL/GenBank/DDBJ whole genome shotgun (WGS) entry which is preliminary data.</text>
</comment>
<protein>
    <submittedName>
        <fullName evidence="1">Uncharacterized protein</fullName>
    </submittedName>
</protein>
<accession>A0A1B8P0M8</accession>
<dbReference type="EMBL" id="MAJD01000001">
    <property type="protein sequence ID" value="OBX35806.1"/>
    <property type="molecule type" value="Genomic_DNA"/>
</dbReference>
<organism evidence="1 2">
    <name type="scientific">Halomonas elongata</name>
    <dbReference type="NCBI Taxonomy" id="2746"/>
    <lineage>
        <taxon>Bacteria</taxon>
        <taxon>Pseudomonadati</taxon>
        <taxon>Pseudomonadota</taxon>
        <taxon>Gammaproteobacteria</taxon>
        <taxon>Oceanospirillales</taxon>
        <taxon>Halomonadaceae</taxon>
        <taxon>Halomonas</taxon>
    </lineage>
</organism>
<reference evidence="1 2" key="1">
    <citation type="submission" date="2016-06" db="EMBL/GenBank/DDBJ databases">
        <title>Genome sequence of halotolerant plant growth promoting strain of Halomonas elongata HEK1 isolated from salterns of Rann of Kutch, Gujarat, India.</title>
        <authorList>
            <person name="Gaba S."/>
            <person name="Singh R.N."/>
            <person name="Abrol S."/>
            <person name="Kaushik R."/>
            <person name="Saxena A.K."/>
        </authorList>
    </citation>
    <scope>NUCLEOTIDE SEQUENCE [LARGE SCALE GENOMIC DNA]</scope>
    <source>
        <strain evidence="1 2">HEK1</strain>
    </source>
</reference>
<sequence>MVFVDWLNCHAVVTSYAVTGLHAVGQWLPGATGMTASMPDYRASNGCKAGQP</sequence>